<feature type="region of interest" description="Disordered" evidence="3">
    <location>
        <begin position="150"/>
        <end position="174"/>
    </location>
</feature>
<feature type="compositionally biased region" description="Low complexity" evidence="3">
    <location>
        <begin position="230"/>
        <end position="243"/>
    </location>
</feature>
<keyword evidence="6" id="KW-1185">Reference proteome</keyword>
<dbReference type="PROSITE" id="PS50196">
    <property type="entry name" value="RANBD1"/>
    <property type="match status" value="1"/>
</dbReference>
<dbReference type="GeneID" id="81625054"/>
<dbReference type="PANTHER" id="PTHR23138:SF142">
    <property type="entry name" value="RAN-BINDING PROTEIN 3B-RELATED"/>
    <property type="match status" value="1"/>
</dbReference>
<accession>A0A9W9X7Q1</accession>
<keyword evidence="2" id="KW-0539">Nucleus</keyword>
<sequence length="654" mass="69641">MGPATDEPKKPTEATGEDVRTPPSDHEDSSVRKQLKETSIDTANDAADSASIGSGTEQSGGRKRSFEESRDKNEGTDTSEGPRKRSREATPQSAKDTEGKNVSDATPKDPEGATPPELATDESSHGIPDHPEIEYYNIVSSDESERSLLFVEQTSRGASPEVTVISSDSESEIATEHWIESVEAAGAEEVCDLGSEDSESVETIVSPSGAVFWERSLDSVEQEWLEYFKPSPESSPESSLSSEARTDRPTDFPAESPSCGQDTHLSKNDNINTTSQDATDATETLDSTNTMKDDGVKALNKKRSLEQVEDEGAKKPEETENKRHRDNSQEREAQKANAFAQSAFGSAVSSSPFASLGSSKPATTTTSSASEQPASKSAFASSALGSFAGSETSPFGSFGSSKPSVFQSSTGTSAFGSTSTSGFGSLKNGFAGVGGGFAAAAKTGGLSNFASPDAAATLGGDTKSSASKPIGADDSEGDGSDNEEGEGTNTFEADKTDERFYEQKSAYYLFFSYDIRPYGGSFKLTSHAVVSTGEEEEENIFSCKGKLFHFSGEWKERGVGTFKVNVRRDDNGKQHGRMIMRADGALRVMLNSPVFKGMTCGDAKNQEPSSKQIFLASIEEGRTVPLLLRVGNENIAKDLYGIIKNLLGDDDDNK</sequence>
<feature type="compositionally biased region" description="Low complexity" evidence="3">
    <location>
        <begin position="358"/>
        <end position="422"/>
    </location>
</feature>
<evidence type="ECO:0000256" key="1">
    <source>
        <dbReference type="ARBA" id="ARBA00004123"/>
    </source>
</evidence>
<feature type="compositionally biased region" description="Basic and acidic residues" evidence="3">
    <location>
        <begin position="122"/>
        <end position="131"/>
    </location>
</feature>
<feature type="region of interest" description="Disordered" evidence="3">
    <location>
        <begin position="1"/>
        <end position="131"/>
    </location>
</feature>
<proteinExistence type="predicted"/>
<reference evidence="5" key="2">
    <citation type="journal article" date="2023" name="IMA Fungus">
        <title>Comparative genomic study of the Penicillium genus elucidates a diverse pangenome and 15 lateral gene transfer events.</title>
        <authorList>
            <person name="Petersen C."/>
            <person name="Sorensen T."/>
            <person name="Nielsen M.R."/>
            <person name="Sondergaard T.E."/>
            <person name="Sorensen J.L."/>
            <person name="Fitzpatrick D.A."/>
            <person name="Frisvad J.C."/>
            <person name="Nielsen K.L."/>
        </authorList>
    </citation>
    <scope>NUCLEOTIDE SEQUENCE</scope>
    <source>
        <strain evidence="5">IBT 30728</strain>
    </source>
</reference>
<feature type="region of interest" description="Disordered" evidence="3">
    <location>
        <begin position="458"/>
        <end position="495"/>
    </location>
</feature>
<feature type="compositionally biased region" description="Basic and acidic residues" evidence="3">
    <location>
        <begin position="95"/>
        <end position="111"/>
    </location>
</feature>
<comment type="subcellular location">
    <subcellularLocation>
        <location evidence="1">Nucleus</location>
    </subcellularLocation>
</comment>
<feature type="compositionally biased region" description="Polar residues" evidence="3">
    <location>
        <begin position="339"/>
        <end position="357"/>
    </location>
</feature>
<dbReference type="Gene3D" id="2.30.29.30">
    <property type="entry name" value="Pleckstrin-homology domain (PH domain)/Phosphotyrosine-binding domain (PTB)"/>
    <property type="match status" value="1"/>
</dbReference>
<feature type="domain" description="RanBD1" evidence="4">
    <location>
        <begin position="530"/>
        <end position="639"/>
    </location>
</feature>
<dbReference type="InterPro" id="IPR000156">
    <property type="entry name" value="Ran_bind_dom"/>
</dbReference>
<feature type="region of interest" description="Disordered" evidence="3">
    <location>
        <begin position="228"/>
        <end position="422"/>
    </location>
</feature>
<dbReference type="RefSeq" id="XP_056789999.1">
    <property type="nucleotide sequence ID" value="XM_056934805.1"/>
</dbReference>
<feature type="compositionally biased region" description="Basic and acidic residues" evidence="3">
    <location>
        <begin position="1"/>
        <end position="39"/>
    </location>
</feature>
<dbReference type="Proteomes" id="UP001148312">
    <property type="component" value="Unassembled WGS sequence"/>
</dbReference>
<dbReference type="InterPro" id="IPR045255">
    <property type="entry name" value="RanBP1-like"/>
</dbReference>
<dbReference type="GO" id="GO:0005634">
    <property type="term" value="C:nucleus"/>
    <property type="evidence" value="ECO:0007669"/>
    <property type="project" value="UniProtKB-SubCell"/>
</dbReference>
<gene>
    <name evidence="5" type="ORF">N7539_005203</name>
</gene>
<feature type="compositionally biased region" description="Basic and acidic residues" evidence="3">
    <location>
        <begin position="64"/>
        <end position="83"/>
    </location>
</feature>
<dbReference type="SMART" id="SM00160">
    <property type="entry name" value="RanBD"/>
    <property type="match status" value="1"/>
</dbReference>
<dbReference type="AlphaFoldDB" id="A0A9W9X7Q1"/>
<evidence type="ECO:0000259" key="4">
    <source>
        <dbReference type="PROSITE" id="PS50196"/>
    </source>
</evidence>
<organism evidence="5 6">
    <name type="scientific">Penicillium diatomitis</name>
    <dbReference type="NCBI Taxonomy" id="2819901"/>
    <lineage>
        <taxon>Eukaryota</taxon>
        <taxon>Fungi</taxon>
        <taxon>Dikarya</taxon>
        <taxon>Ascomycota</taxon>
        <taxon>Pezizomycotina</taxon>
        <taxon>Eurotiomycetes</taxon>
        <taxon>Eurotiomycetidae</taxon>
        <taxon>Eurotiales</taxon>
        <taxon>Aspergillaceae</taxon>
        <taxon>Penicillium</taxon>
    </lineage>
</organism>
<dbReference type="SUPFAM" id="SSF50729">
    <property type="entry name" value="PH domain-like"/>
    <property type="match status" value="1"/>
</dbReference>
<feature type="compositionally biased region" description="Polar residues" evidence="3">
    <location>
        <begin position="258"/>
        <end position="290"/>
    </location>
</feature>
<comment type="caution">
    <text evidence="5">The sequence shown here is derived from an EMBL/GenBank/DDBJ whole genome shotgun (WGS) entry which is preliminary data.</text>
</comment>
<dbReference type="Pfam" id="PF00638">
    <property type="entry name" value="Ran_BP1"/>
    <property type="match status" value="1"/>
</dbReference>
<evidence type="ECO:0000256" key="2">
    <source>
        <dbReference type="ARBA" id="ARBA00023242"/>
    </source>
</evidence>
<name>A0A9W9X7Q1_9EURO</name>
<evidence type="ECO:0000256" key="3">
    <source>
        <dbReference type="SAM" id="MobiDB-lite"/>
    </source>
</evidence>
<feature type="compositionally biased region" description="Acidic residues" evidence="3">
    <location>
        <begin position="473"/>
        <end position="486"/>
    </location>
</feature>
<feature type="compositionally biased region" description="Basic and acidic residues" evidence="3">
    <location>
        <begin position="303"/>
        <end position="334"/>
    </location>
</feature>
<dbReference type="CDD" id="cd13180">
    <property type="entry name" value="RanBD_RanBP3"/>
    <property type="match status" value="1"/>
</dbReference>
<evidence type="ECO:0000313" key="5">
    <source>
        <dbReference type="EMBL" id="KAJ5485215.1"/>
    </source>
</evidence>
<dbReference type="InterPro" id="IPR011993">
    <property type="entry name" value="PH-like_dom_sf"/>
</dbReference>
<reference evidence="5" key="1">
    <citation type="submission" date="2022-12" db="EMBL/GenBank/DDBJ databases">
        <authorList>
            <person name="Petersen C."/>
        </authorList>
    </citation>
    <scope>NUCLEOTIDE SEQUENCE</scope>
    <source>
        <strain evidence="5">IBT 30728</strain>
    </source>
</reference>
<dbReference type="EMBL" id="JAPWDQ010000005">
    <property type="protein sequence ID" value="KAJ5485215.1"/>
    <property type="molecule type" value="Genomic_DNA"/>
</dbReference>
<evidence type="ECO:0000313" key="6">
    <source>
        <dbReference type="Proteomes" id="UP001148312"/>
    </source>
</evidence>
<protein>
    <recommendedName>
        <fullName evidence="4">RanBD1 domain-containing protein</fullName>
    </recommendedName>
</protein>
<dbReference type="PANTHER" id="PTHR23138">
    <property type="entry name" value="RAN BINDING PROTEIN"/>
    <property type="match status" value="1"/>
</dbReference>